<sequence length="102" mass="11463">MAVDAEPDEVRHLEGLRLALREVAPEFYVRLHRPWRGRAFLHVNNPVAAGRFAEDITVQPGDKPGETWFMWSWGERITLTSTPELAARAVVRVLAVGDSSGR</sequence>
<evidence type="ECO:0000313" key="1">
    <source>
        <dbReference type="EMBL" id="GAA4135399.1"/>
    </source>
</evidence>
<protein>
    <submittedName>
        <fullName evidence="1">Uncharacterized protein</fullName>
    </submittedName>
</protein>
<dbReference type="RefSeq" id="WP_345019315.1">
    <property type="nucleotide sequence ID" value="NZ_BAABDO010000018.1"/>
</dbReference>
<proteinExistence type="predicted"/>
<evidence type="ECO:0000313" key="2">
    <source>
        <dbReference type="Proteomes" id="UP001500266"/>
    </source>
</evidence>
<gene>
    <name evidence="1" type="ORF">GCM10022416_17940</name>
</gene>
<dbReference type="Proteomes" id="UP001500266">
    <property type="component" value="Unassembled WGS sequence"/>
</dbReference>
<dbReference type="EMBL" id="BAABDO010000018">
    <property type="protein sequence ID" value="GAA4135399.1"/>
    <property type="molecule type" value="Genomic_DNA"/>
</dbReference>
<comment type="caution">
    <text evidence="1">The sequence shown here is derived from an EMBL/GenBank/DDBJ whole genome shotgun (WGS) entry which is preliminary data.</text>
</comment>
<name>A0ABP7YFE0_9ACTN</name>
<reference evidence="2" key="1">
    <citation type="journal article" date="2019" name="Int. J. Syst. Evol. Microbiol.">
        <title>The Global Catalogue of Microorganisms (GCM) 10K type strain sequencing project: providing services to taxonomists for standard genome sequencing and annotation.</title>
        <authorList>
            <consortium name="The Broad Institute Genomics Platform"/>
            <consortium name="The Broad Institute Genome Sequencing Center for Infectious Disease"/>
            <person name="Wu L."/>
            <person name="Ma J."/>
        </authorList>
    </citation>
    <scope>NUCLEOTIDE SEQUENCE [LARGE SCALE GENOMIC DNA]</scope>
    <source>
        <strain evidence="2">JCM 17316</strain>
    </source>
</reference>
<keyword evidence="2" id="KW-1185">Reference proteome</keyword>
<organism evidence="1 2">
    <name type="scientific">Actinomadura keratinilytica</name>
    <dbReference type="NCBI Taxonomy" id="547461"/>
    <lineage>
        <taxon>Bacteria</taxon>
        <taxon>Bacillati</taxon>
        <taxon>Actinomycetota</taxon>
        <taxon>Actinomycetes</taxon>
        <taxon>Streptosporangiales</taxon>
        <taxon>Thermomonosporaceae</taxon>
        <taxon>Actinomadura</taxon>
    </lineage>
</organism>
<accession>A0ABP7YFE0</accession>